<feature type="transmembrane region" description="Helical" evidence="1">
    <location>
        <begin position="92"/>
        <end position="111"/>
    </location>
</feature>
<organism evidence="3 4">
    <name type="scientific">Phyllotreta striolata</name>
    <name type="common">Striped flea beetle</name>
    <name type="synonym">Crioceris striolata</name>
    <dbReference type="NCBI Taxonomy" id="444603"/>
    <lineage>
        <taxon>Eukaryota</taxon>
        <taxon>Metazoa</taxon>
        <taxon>Ecdysozoa</taxon>
        <taxon>Arthropoda</taxon>
        <taxon>Hexapoda</taxon>
        <taxon>Insecta</taxon>
        <taxon>Pterygota</taxon>
        <taxon>Neoptera</taxon>
        <taxon>Endopterygota</taxon>
        <taxon>Coleoptera</taxon>
        <taxon>Polyphaga</taxon>
        <taxon>Cucujiformia</taxon>
        <taxon>Chrysomeloidea</taxon>
        <taxon>Chrysomelidae</taxon>
        <taxon>Galerucinae</taxon>
        <taxon>Alticini</taxon>
        <taxon>Phyllotreta</taxon>
    </lineage>
</organism>
<name>A0A9N9XWZ5_PHYSR</name>
<feature type="chain" id="PRO_5040438347" evidence="2">
    <location>
        <begin position="18"/>
        <end position="170"/>
    </location>
</feature>
<keyword evidence="1" id="KW-0472">Membrane</keyword>
<dbReference type="Proteomes" id="UP001153712">
    <property type="component" value="Chromosome 9"/>
</dbReference>
<dbReference type="EMBL" id="OU900102">
    <property type="protein sequence ID" value="CAG9865356.1"/>
    <property type="molecule type" value="Genomic_DNA"/>
</dbReference>
<evidence type="ECO:0000256" key="2">
    <source>
        <dbReference type="SAM" id="SignalP"/>
    </source>
</evidence>
<proteinExistence type="predicted"/>
<gene>
    <name evidence="3" type="ORF">PHYEVI_LOCUS11591</name>
</gene>
<evidence type="ECO:0000313" key="3">
    <source>
        <dbReference type="EMBL" id="CAG9865356.1"/>
    </source>
</evidence>
<feature type="transmembrane region" description="Helical" evidence="1">
    <location>
        <begin position="117"/>
        <end position="137"/>
    </location>
</feature>
<keyword evidence="1" id="KW-0812">Transmembrane</keyword>
<keyword evidence="1" id="KW-1133">Transmembrane helix</keyword>
<reference evidence="3" key="1">
    <citation type="submission" date="2022-01" db="EMBL/GenBank/DDBJ databases">
        <authorList>
            <person name="King R."/>
        </authorList>
    </citation>
    <scope>NUCLEOTIDE SEQUENCE</scope>
</reference>
<evidence type="ECO:0000313" key="4">
    <source>
        <dbReference type="Proteomes" id="UP001153712"/>
    </source>
</evidence>
<evidence type="ECO:0000256" key="1">
    <source>
        <dbReference type="SAM" id="Phobius"/>
    </source>
</evidence>
<dbReference type="OrthoDB" id="6819390at2759"/>
<accession>A0A9N9XWZ5</accession>
<keyword evidence="2" id="KW-0732">Signal</keyword>
<feature type="signal peptide" evidence="2">
    <location>
        <begin position="1"/>
        <end position="17"/>
    </location>
</feature>
<sequence>MDIKSVLIIVVFTVVSARTTFKKYEQVNKENIRNCFGNDSRFNKVKETTAIITDIIDKITIKLANDSIIFSYKTPDGVENRKTKSESPASKIIQYALIPAFFMSGVMPWIMPKLQMAVMVVTMVNNMVFSSALFTLVRNFVFDKRPDEHVVYVNNGYRNKKTPSRRVGQW</sequence>
<protein>
    <submittedName>
        <fullName evidence="3">Uncharacterized protein</fullName>
    </submittedName>
</protein>
<dbReference type="AlphaFoldDB" id="A0A9N9XWZ5"/>
<keyword evidence="4" id="KW-1185">Reference proteome</keyword>